<dbReference type="PANTHER" id="PTHR48061:SF12">
    <property type="entry name" value="DISEASE RESISTANCE LIKE PROTEIN"/>
    <property type="match status" value="1"/>
</dbReference>
<dbReference type="EMBL" id="CAJVSB020000852">
    <property type="protein sequence ID" value="CAH2068785.1"/>
    <property type="molecule type" value="Genomic_DNA"/>
</dbReference>
<dbReference type="SUPFAM" id="SSF52058">
    <property type="entry name" value="L domain-like"/>
    <property type="match status" value="1"/>
</dbReference>
<evidence type="ECO:0000313" key="9">
    <source>
        <dbReference type="Proteomes" id="UP000836841"/>
    </source>
</evidence>
<gene>
    <name evidence="8" type="ORF">TAV2_LOCUS18383</name>
</gene>
<accession>A0AAU9SNC8</accession>
<dbReference type="PANTHER" id="PTHR48061">
    <property type="entry name" value="LEUCINE-RICH REPEAT RECEPTOR PROTEIN KINASE EMS1-LIKE-RELATED"/>
    <property type="match status" value="1"/>
</dbReference>
<evidence type="ECO:0000256" key="3">
    <source>
        <dbReference type="ARBA" id="ARBA00022729"/>
    </source>
</evidence>
<keyword evidence="6" id="KW-0675">Receptor</keyword>
<comment type="subcellular location">
    <subcellularLocation>
        <location evidence="1">Membrane</location>
        <topology evidence="1">Single-pass type I membrane protein</topology>
    </subcellularLocation>
</comment>
<dbReference type="GO" id="GO:0016020">
    <property type="term" value="C:membrane"/>
    <property type="evidence" value="ECO:0007669"/>
    <property type="project" value="UniProtKB-SubCell"/>
</dbReference>
<dbReference type="Gene3D" id="3.80.10.10">
    <property type="entry name" value="Ribonuclease Inhibitor"/>
    <property type="match status" value="1"/>
</dbReference>
<dbReference type="AlphaFoldDB" id="A0AAU9SNC8"/>
<dbReference type="Proteomes" id="UP000836841">
    <property type="component" value="Unassembled WGS sequence"/>
</dbReference>
<keyword evidence="2" id="KW-0812">Transmembrane</keyword>
<keyword evidence="3" id="KW-0732">Signal</keyword>
<proteinExistence type="predicted"/>
<evidence type="ECO:0000256" key="7">
    <source>
        <dbReference type="ARBA" id="ARBA00023180"/>
    </source>
</evidence>
<dbReference type="InterPro" id="IPR032675">
    <property type="entry name" value="LRR_dom_sf"/>
</dbReference>
<evidence type="ECO:0000313" key="8">
    <source>
        <dbReference type="EMBL" id="CAH2068785.1"/>
    </source>
</evidence>
<keyword evidence="5" id="KW-0472">Membrane</keyword>
<protein>
    <recommendedName>
        <fullName evidence="10">Leucine-rich repeat-containing N-terminal plant-type domain-containing protein</fullName>
    </recommendedName>
</protein>
<keyword evidence="4" id="KW-1133">Transmembrane helix</keyword>
<name>A0AAU9SNC8_THLAR</name>
<evidence type="ECO:0000256" key="4">
    <source>
        <dbReference type="ARBA" id="ARBA00022989"/>
    </source>
</evidence>
<evidence type="ECO:0000256" key="6">
    <source>
        <dbReference type="ARBA" id="ARBA00023170"/>
    </source>
</evidence>
<reference evidence="8 9" key="1">
    <citation type="submission" date="2022-03" db="EMBL/GenBank/DDBJ databases">
        <authorList>
            <person name="Nunn A."/>
            <person name="Chopra R."/>
            <person name="Nunn A."/>
            <person name="Contreras Garrido A."/>
        </authorList>
    </citation>
    <scope>NUCLEOTIDE SEQUENCE [LARGE SCALE GENOMIC DNA]</scope>
</reference>
<dbReference type="InterPro" id="IPR046956">
    <property type="entry name" value="RLP23-like"/>
</dbReference>
<keyword evidence="9" id="KW-1185">Reference proteome</keyword>
<comment type="caution">
    <text evidence="8">The sequence shown here is derived from an EMBL/GenBank/DDBJ whole genome shotgun (WGS) entry which is preliminary data.</text>
</comment>
<sequence length="135" mass="15300">MKTRGQPCYNSSLVFQLKSLHLTTLLLIQKWNHGRWKGRAGNCCSWHGIKCDEITGHVIGLDISSSFIYGSINSNSSLFRLVHLQRLNLAGNNFNYSEVPSAIGSLSWLTHLDLSHSKFLGNSQEAFSYYQIYNF</sequence>
<keyword evidence="7" id="KW-0325">Glycoprotein</keyword>
<evidence type="ECO:0000256" key="1">
    <source>
        <dbReference type="ARBA" id="ARBA00004479"/>
    </source>
</evidence>
<evidence type="ECO:0008006" key="10">
    <source>
        <dbReference type="Google" id="ProtNLM"/>
    </source>
</evidence>
<evidence type="ECO:0000256" key="2">
    <source>
        <dbReference type="ARBA" id="ARBA00022692"/>
    </source>
</evidence>
<organism evidence="8 9">
    <name type="scientific">Thlaspi arvense</name>
    <name type="common">Field penny-cress</name>
    <dbReference type="NCBI Taxonomy" id="13288"/>
    <lineage>
        <taxon>Eukaryota</taxon>
        <taxon>Viridiplantae</taxon>
        <taxon>Streptophyta</taxon>
        <taxon>Embryophyta</taxon>
        <taxon>Tracheophyta</taxon>
        <taxon>Spermatophyta</taxon>
        <taxon>Magnoliopsida</taxon>
        <taxon>eudicotyledons</taxon>
        <taxon>Gunneridae</taxon>
        <taxon>Pentapetalae</taxon>
        <taxon>rosids</taxon>
        <taxon>malvids</taxon>
        <taxon>Brassicales</taxon>
        <taxon>Brassicaceae</taxon>
        <taxon>Thlaspideae</taxon>
        <taxon>Thlaspi</taxon>
    </lineage>
</organism>
<evidence type="ECO:0000256" key="5">
    <source>
        <dbReference type="ARBA" id="ARBA00023136"/>
    </source>
</evidence>